<proteinExistence type="predicted"/>
<dbReference type="Proteomes" id="UP000887159">
    <property type="component" value="Unassembled WGS sequence"/>
</dbReference>
<evidence type="ECO:0000313" key="3">
    <source>
        <dbReference type="Proteomes" id="UP000887159"/>
    </source>
</evidence>
<evidence type="ECO:0000313" key="2">
    <source>
        <dbReference type="EMBL" id="GFX93303.1"/>
    </source>
</evidence>
<protein>
    <submittedName>
        <fullName evidence="2">Uncharacterized protein</fullName>
    </submittedName>
</protein>
<comment type="caution">
    <text evidence="2">The sequence shown here is derived from an EMBL/GenBank/DDBJ whole genome shotgun (WGS) entry which is preliminary data.</text>
</comment>
<accession>A0A8X6V3K2</accession>
<organism evidence="2 3">
    <name type="scientific">Trichonephila clavipes</name>
    <name type="common">Golden silk orbweaver</name>
    <name type="synonym">Nephila clavipes</name>
    <dbReference type="NCBI Taxonomy" id="2585209"/>
    <lineage>
        <taxon>Eukaryota</taxon>
        <taxon>Metazoa</taxon>
        <taxon>Ecdysozoa</taxon>
        <taxon>Arthropoda</taxon>
        <taxon>Chelicerata</taxon>
        <taxon>Arachnida</taxon>
        <taxon>Araneae</taxon>
        <taxon>Araneomorphae</taxon>
        <taxon>Entelegynae</taxon>
        <taxon>Araneoidea</taxon>
        <taxon>Nephilidae</taxon>
        <taxon>Trichonephila</taxon>
    </lineage>
</organism>
<dbReference type="EMBL" id="BMAU01021173">
    <property type="protein sequence ID" value="GFX93303.1"/>
    <property type="molecule type" value="Genomic_DNA"/>
</dbReference>
<reference evidence="2" key="1">
    <citation type="submission" date="2020-08" db="EMBL/GenBank/DDBJ databases">
        <title>Multicomponent nature underlies the extraordinary mechanical properties of spider dragline silk.</title>
        <authorList>
            <person name="Kono N."/>
            <person name="Nakamura H."/>
            <person name="Mori M."/>
            <person name="Yoshida Y."/>
            <person name="Ohtoshi R."/>
            <person name="Malay A.D."/>
            <person name="Moran D.A.P."/>
            <person name="Tomita M."/>
            <person name="Numata K."/>
            <person name="Arakawa K."/>
        </authorList>
    </citation>
    <scope>NUCLEOTIDE SEQUENCE</scope>
</reference>
<feature type="compositionally biased region" description="Basic and acidic residues" evidence="1">
    <location>
        <begin position="72"/>
        <end position="100"/>
    </location>
</feature>
<keyword evidence="3" id="KW-1185">Reference proteome</keyword>
<dbReference type="AlphaFoldDB" id="A0A8X6V3K2"/>
<sequence>MSCSHRWLAVNGILHKGTLECNPWCSKHRQIDEAHISTPVAVDQSAANCLEEAERTWESSCKEQLPAPGNRSNERRYREKDLATTEEKKVGTGERTEKAGLVKSRHG</sequence>
<name>A0A8X6V3K2_TRICX</name>
<evidence type="ECO:0000256" key="1">
    <source>
        <dbReference type="SAM" id="MobiDB-lite"/>
    </source>
</evidence>
<feature type="region of interest" description="Disordered" evidence="1">
    <location>
        <begin position="60"/>
        <end position="107"/>
    </location>
</feature>
<gene>
    <name evidence="2" type="ORF">TNCV_151091</name>
</gene>